<accession>A0AAV3YBZ8</accession>
<feature type="region of interest" description="Disordered" evidence="1">
    <location>
        <begin position="431"/>
        <end position="541"/>
    </location>
</feature>
<dbReference type="Proteomes" id="UP000735302">
    <property type="component" value="Unassembled WGS sequence"/>
</dbReference>
<protein>
    <submittedName>
        <fullName evidence="2">Uncharacterized protein</fullName>
    </submittedName>
</protein>
<evidence type="ECO:0000313" key="2">
    <source>
        <dbReference type="EMBL" id="GFN80416.1"/>
    </source>
</evidence>
<dbReference type="EMBL" id="BLXT01000825">
    <property type="protein sequence ID" value="GFN80416.1"/>
    <property type="molecule type" value="Genomic_DNA"/>
</dbReference>
<evidence type="ECO:0000313" key="3">
    <source>
        <dbReference type="Proteomes" id="UP000735302"/>
    </source>
</evidence>
<keyword evidence="3" id="KW-1185">Reference proteome</keyword>
<feature type="compositionally biased region" description="Low complexity" evidence="1">
    <location>
        <begin position="598"/>
        <end position="613"/>
    </location>
</feature>
<reference evidence="2 3" key="1">
    <citation type="journal article" date="2021" name="Elife">
        <title>Chloroplast acquisition without the gene transfer in kleptoplastic sea slugs, Plakobranchus ocellatus.</title>
        <authorList>
            <person name="Maeda T."/>
            <person name="Takahashi S."/>
            <person name="Yoshida T."/>
            <person name="Shimamura S."/>
            <person name="Takaki Y."/>
            <person name="Nagai Y."/>
            <person name="Toyoda A."/>
            <person name="Suzuki Y."/>
            <person name="Arimoto A."/>
            <person name="Ishii H."/>
            <person name="Satoh N."/>
            <person name="Nishiyama T."/>
            <person name="Hasebe M."/>
            <person name="Maruyama T."/>
            <person name="Minagawa J."/>
            <person name="Obokata J."/>
            <person name="Shigenobu S."/>
        </authorList>
    </citation>
    <scope>NUCLEOTIDE SEQUENCE [LARGE SCALE GENOMIC DNA]</scope>
</reference>
<proteinExistence type="predicted"/>
<gene>
    <name evidence="2" type="ORF">PoB_000692200</name>
</gene>
<sequence length="613" mass="68646">MTQPYPAALVIASLESVCIDNNVLYRLVRPLADGSGVESTERLVNVVPHRRTYCFERKEQVESFRDEILRRPLVIQPVLHFGRGIGPSCGACYNDEPWVVMINQTHPKILGRLQMGLELARTAVAKGQSVEIKLRFGKLIERVYREHLQQKEAGEAASERGFRGMLSRALLPFRFAEWDHGDLTLRSHGLAAKLKTSTPLMLELNNLDMTWDFEDVGMHDMMWNQLQPELVFSRPHLASVSEDEIRAVLPGWTVNAVTPLEAIGEAAPTHSYSYAQAGRLYASFRKVRKSNDKNPYHNRLPDTEDTTDQNWTQRQGGEAISEHWAPEGAEAMPQHWYSHTGDVPHNQWSSEGAEGLPQNWTVHDAERNLKSSDHSPYDHLDDIENDNDHHLYQKSELRFLPEVAHNQSGKYSGWTQADKYGHIMPQVHIQQPGQASTSLHNLKKQDSDRSSRSTNADSGYCPGTDDGGQRSRGSSYDLNDYSSGSKGFASHSFSDKKQRSGSNDDLSEFSLKDQYAPPYRFTNLSNGHGAEGGLENPAFSMPETKSLDSDMALQSHRDFVKRVLAEDQNVNGNHNFVNTSPKNLINADTAPPTKLHTSSGSASSLSQIAESFI</sequence>
<feature type="region of interest" description="Disordered" evidence="1">
    <location>
        <begin position="590"/>
        <end position="613"/>
    </location>
</feature>
<feature type="compositionally biased region" description="Polar residues" evidence="1">
    <location>
        <begin position="471"/>
        <end position="485"/>
    </location>
</feature>
<organism evidence="2 3">
    <name type="scientific">Plakobranchus ocellatus</name>
    <dbReference type="NCBI Taxonomy" id="259542"/>
    <lineage>
        <taxon>Eukaryota</taxon>
        <taxon>Metazoa</taxon>
        <taxon>Spiralia</taxon>
        <taxon>Lophotrochozoa</taxon>
        <taxon>Mollusca</taxon>
        <taxon>Gastropoda</taxon>
        <taxon>Heterobranchia</taxon>
        <taxon>Euthyneura</taxon>
        <taxon>Panpulmonata</taxon>
        <taxon>Sacoglossa</taxon>
        <taxon>Placobranchoidea</taxon>
        <taxon>Plakobranchidae</taxon>
        <taxon>Plakobranchus</taxon>
    </lineage>
</organism>
<feature type="compositionally biased region" description="Polar residues" evidence="1">
    <location>
        <begin position="431"/>
        <end position="440"/>
    </location>
</feature>
<name>A0AAV3YBZ8_9GAST</name>
<feature type="region of interest" description="Disordered" evidence="1">
    <location>
        <begin position="335"/>
        <end position="355"/>
    </location>
</feature>
<comment type="caution">
    <text evidence="2">The sequence shown here is derived from an EMBL/GenBank/DDBJ whole genome shotgun (WGS) entry which is preliminary data.</text>
</comment>
<feature type="compositionally biased region" description="Basic and acidic residues" evidence="1">
    <location>
        <begin position="291"/>
        <end position="302"/>
    </location>
</feature>
<dbReference type="AlphaFoldDB" id="A0AAV3YBZ8"/>
<evidence type="ECO:0000256" key="1">
    <source>
        <dbReference type="SAM" id="MobiDB-lite"/>
    </source>
</evidence>
<feature type="region of interest" description="Disordered" evidence="1">
    <location>
        <begin position="291"/>
        <end position="318"/>
    </location>
</feature>